<feature type="compositionally biased region" description="Basic and acidic residues" evidence="2">
    <location>
        <begin position="146"/>
        <end position="161"/>
    </location>
</feature>
<feature type="compositionally biased region" description="Low complexity" evidence="2">
    <location>
        <begin position="23"/>
        <end position="41"/>
    </location>
</feature>
<keyword evidence="1" id="KW-0175">Coiled coil</keyword>
<reference evidence="3 4" key="1">
    <citation type="submission" date="2019-08" db="EMBL/GenBank/DDBJ databases">
        <title>Genomes of Subsaximicrobium wynnwilliamsii strains.</title>
        <authorList>
            <person name="Bowman J.P."/>
        </authorList>
    </citation>
    <scope>NUCLEOTIDE SEQUENCE [LARGE SCALE GENOMIC DNA]</scope>
    <source>
        <strain evidence="3 4">2-80-2</strain>
    </source>
</reference>
<dbReference type="InterPro" id="IPR007139">
    <property type="entry name" value="DUF349"/>
</dbReference>
<feature type="compositionally biased region" description="Basic and acidic residues" evidence="2">
    <location>
        <begin position="280"/>
        <end position="298"/>
    </location>
</feature>
<feature type="compositionally biased region" description="Basic and acidic residues" evidence="2">
    <location>
        <begin position="312"/>
        <end position="323"/>
    </location>
</feature>
<evidence type="ECO:0000313" key="3">
    <source>
        <dbReference type="EMBL" id="TXD90424.1"/>
    </source>
</evidence>
<feature type="compositionally biased region" description="Basic and acidic residues" evidence="2">
    <location>
        <begin position="112"/>
        <end position="123"/>
    </location>
</feature>
<evidence type="ECO:0000256" key="2">
    <source>
        <dbReference type="SAM" id="MobiDB-lite"/>
    </source>
</evidence>
<feature type="coiled-coil region" evidence="1">
    <location>
        <begin position="409"/>
        <end position="452"/>
    </location>
</feature>
<protein>
    <submittedName>
        <fullName evidence="3">DUF349 domain-containing protein</fullName>
    </submittedName>
</protein>
<feature type="compositionally biased region" description="Acidic residues" evidence="2">
    <location>
        <begin position="42"/>
        <end position="51"/>
    </location>
</feature>
<feature type="coiled-coil region" evidence="1">
    <location>
        <begin position="827"/>
        <end position="888"/>
    </location>
</feature>
<evidence type="ECO:0000313" key="4">
    <source>
        <dbReference type="Proteomes" id="UP000321578"/>
    </source>
</evidence>
<keyword evidence="4" id="KW-1185">Reference proteome</keyword>
<dbReference type="RefSeq" id="WP_147085170.1">
    <property type="nucleotide sequence ID" value="NZ_VORM01000002.1"/>
</dbReference>
<organism evidence="3 4">
    <name type="scientific">Subsaximicrobium wynnwilliamsii</name>
    <dbReference type="NCBI Taxonomy" id="291179"/>
    <lineage>
        <taxon>Bacteria</taxon>
        <taxon>Pseudomonadati</taxon>
        <taxon>Bacteroidota</taxon>
        <taxon>Flavobacteriia</taxon>
        <taxon>Flavobacteriales</taxon>
        <taxon>Flavobacteriaceae</taxon>
        <taxon>Subsaximicrobium</taxon>
    </lineage>
</organism>
<feature type="compositionally biased region" description="Acidic residues" evidence="2">
    <location>
        <begin position="270"/>
        <end position="279"/>
    </location>
</feature>
<feature type="compositionally biased region" description="Low complexity" evidence="2">
    <location>
        <begin position="84"/>
        <end position="96"/>
    </location>
</feature>
<gene>
    <name evidence="3" type="ORF">ESY86_03400</name>
</gene>
<dbReference type="AlphaFoldDB" id="A0A5C6ZJN5"/>
<feature type="coiled-coil region" evidence="1">
    <location>
        <begin position="647"/>
        <end position="674"/>
    </location>
</feature>
<dbReference type="EMBL" id="VORO01000003">
    <property type="protein sequence ID" value="TXD90424.1"/>
    <property type="molecule type" value="Genomic_DNA"/>
</dbReference>
<evidence type="ECO:0000256" key="1">
    <source>
        <dbReference type="SAM" id="Coils"/>
    </source>
</evidence>
<comment type="caution">
    <text evidence="3">The sequence shown here is derived from an EMBL/GenBank/DDBJ whole genome shotgun (WGS) entry which is preliminary data.</text>
</comment>
<sequence>MSENDNLHNADGKRVEKVNPQAPDENPTTENKTTETNPVSEPTEETPETTSEDPLGKDVSDQLVERPKDPEAEIPSATEHAESQSEADASNSNASEESTESKEESVPEPSEEPLKTEEIKAEAISEAVSEPEVKHSDNVSEAAPEADEHKEPIVSESKTENTSEEQSETPSEEKTEASSAAVSEPEVKHSDNVSEAATKAEEHKEPIVSESKTENTSREQNETPSEEKTEAISAAVSEPEVKHSDNVSEAAPETEEHKEPIVSESKTENTSEEQSETPSEENKKAPTEAKKIDAHVDEIDQSNAEDAEDEGNSERHTVETKEYEKMTMAQLAEELETLVEQRKVQTIKSQVDEIKSEFNSKFDELLEEKKETFLNEGGNEIDFYYSTAEKKRFNAAYKTYRNNLKAYYKARENDLKANLENRLQIIEDIKGLINVEENINTTYKQFKDLQEQWRGAGPIPRDVYNNAWNSYHHQVEVFYDFMHLNRDLRDMDFKHNLEQKTKLIEKAEELAEGNDVNHAFRELQALHKLWKEDLGPVAKAHRDPIWERFSNATKTIHDKRQAYFTELDKAKEGNLKRKEAIILKIEDVVKDTSNTHQAWQKKIKAIEALRTEFFNSGRVPKPKNEAIWNKFKTTVRSFNSDKNAFYKNLKKDQYENLEKKKELIKIANEHKESDDFAATTPLMKRIQADWKKIGHVPRKDSDKVWKQFKNACNHYFDRISSQRNEADKELLVAYEQKNEFLDGMKTLELSGEHKKDIALIKSKIEDWKNIGAVPSNKRYIEGKFNKVLDALFGKLDMDKSKLEMIKFDNKLENLAQPDDTRLLDNEHNFIRKRIDEVKGDINQLENNLQFFSNVDETNPLVKEVLNNIEQHKADLDLWERKLQMVKKKY</sequence>
<dbReference type="Proteomes" id="UP000321578">
    <property type="component" value="Unassembled WGS sequence"/>
</dbReference>
<dbReference type="OrthoDB" id="5422202at2"/>
<feature type="compositionally biased region" description="Basic and acidic residues" evidence="2">
    <location>
        <begin position="54"/>
        <end position="71"/>
    </location>
</feature>
<accession>A0A5C6ZJN5</accession>
<proteinExistence type="predicted"/>
<feature type="compositionally biased region" description="Basic and acidic residues" evidence="2">
    <location>
        <begin position="254"/>
        <end position="269"/>
    </location>
</feature>
<name>A0A5C6ZJN5_9FLAO</name>
<feature type="compositionally biased region" description="Acidic residues" evidence="2">
    <location>
        <begin position="299"/>
        <end position="311"/>
    </location>
</feature>
<dbReference type="Pfam" id="PF03993">
    <property type="entry name" value="DUF349"/>
    <property type="match status" value="5"/>
</dbReference>
<feature type="compositionally biased region" description="Basic and acidic residues" evidence="2">
    <location>
        <begin position="1"/>
        <end position="17"/>
    </location>
</feature>
<feature type="compositionally biased region" description="Basic and acidic residues" evidence="2">
    <location>
        <begin position="185"/>
        <end position="230"/>
    </location>
</feature>
<feature type="region of interest" description="Disordered" evidence="2">
    <location>
        <begin position="1"/>
        <end position="323"/>
    </location>
</feature>